<dbReference type="GeneID" id="40499456"/>
<gene>
    <name evidence="1" type="primary">orf430</name>
</gene>
<name>A0A4D6SW98_TAICA</name>
<sequence length="430" mass="49917">MFNKSPQYDTNNFAIIGSFTRSFDTSHNENNRIHLISSICLIKQKEMDLIGEFLNGYKSTYSEKMFYVFIISPNLNKYVKEEIYNLDNLVIIRIGINVFLENLIFTDKSGSLFENIFGSLNLKSKDFDVISQQSVFIFLNQMWSNILLNFKINKVDVSGGSISKRHILHSVDYQLVLHLLKIFDESKIMSNIVYNSLKDPILSSSIPLNYYKIFLDRVINISNMKVKDIYNISSIIIDPSIYSGKNWNNSVENIVKSNFSLSIEMLIMDITNGIKNELDKLNKTITSYSSELTLLSYKKSSLENINSRSTRHMSNKEKKRFKKEKAEINSQGISSELSNLEYEISKLNKKKLFIEEKIISKESELKQFTENSKEYTISELINLQKKYLNINNDNFKYKKTRKLNNNSNGIVGFRQYHSLSNRNFSTTGSY</sequence>
<dbReference type="EMBL" id="MH745717">
    <property type="protein sequence ID" value="QCG69990.1"/>
    <property type="molecule type" value="Genomic_DNA"/>
</dbReference>
<reference evidence="1" key="1">
    <citation type="journal article" name="Sci. Rep.">
        <title>The complete mitochondrial genome of medicinal fungus Taiwanofungus camphoratus reveals gene rearrangements and intron dynamics of Polyporales.</title>
        <authorList>
            <person name="Wang X."/>
            <person name="Jia L."/>
            <person name="Wang M."/>
            <person name="Yang H."/>
            <person name="Chen M."/>
            <person name="Li X."/>
            <person name="Liu H."/>
            <person name="Li Q."/>
            <person name="Liu N."/>
        </authorList>
    </citation>
    <scope>NUCLEOTIDE SEQUENCE</scope>
</reference>
<organism evidence="1">
    <name type="scientific">Taiwanofungus camphoratus</name>
    <name type="common">Poroid brown-rot fungus</name>
    <name type="synonym">Antrodia camphorata</name>
    <dbReference type="NCBI Taxonomy" id="2696576"/>
    <lineage>
        <taxon>Eukaryota</taxon>
        <taxon>Fungi</taxon>
        <taxon>Dikarya</taxon>
        <taxon>Basidiomycota</taxon>
        <taxon>Agaricomycotina</taxon>
        <taxon>Agaricomycetes</taxon>
        <taxon>Polyporales</taxon>
        <taxon>Taiwanofungaceae</taxon>
        <taxon>Taiwanofungus</taxon>
    </lineage>
</organism>
<dbReference type="RefSeq" id="YP_009652952.1">
    <property type="nucleotide sequence ID" value="NC_042771.1"/>
</dbReference>
<protein>
    <submittedName>
        <fullName evidence="1">Uncharacterized protein</fullName>
    </submittedName>
</protein>
<geneLocation type="mitochondrion" evidence="1"/>
<accession>A0A4D6SW98</accession>
<evidence type="ECO:0000313" key="1">
    <source>
        <dbReference type="EMBL" id="QCG69990.1"/>
    </source>
</evidence>
<proteinExistence type="predicted"/>
<dbReference type="AlphaFoldDB" id="A0A4D6SW98"/>
<keyword evidence="1" id="KW-0496">Mitochondrion</keyword>